<keyword evidence="3" id="KW-0694">RNA-binding</keyword>
<dbReference type="SMART" id="SM00363">
    <property type="entry name" value="S4"/>
    <property type="match status" value="1"/>
</dbReference>
<dbReference type="GO" id="GO:0000455">
    <property type="term" value="P:enzyme-directed rRNA pseudouridine synthesis"/>
    <property type="evidence" value="ECO:0007669"/>
    <property type="project" value="UniProtKB-ARBA"/>
</dbReference>
<evidence type="ECO:0000256" key="3">
    <source>
        <dbReference type="PROSITE-ProRule" id="PRU00182"/>
    </source>
</evidence>
<evidence type="ECO:0000313" key="6">
    <source>
        <dbReference type="Proteomes" id="UP000008192"/>
    </source>
</evidence>
<dbReference type="PROSITE" id="PS50889">
    <property type="entry name" value="S4"/>
    <property type="match status" value="1"/>
</dbReference>
<dbReference type="EMBL" id="CP002376">
    <property type="protein sequence ID" value="AEZ59417.1"/>
    <property type="molecule type" value="Genomic_DNA"/>
</dbReference>
<evidence type="ECO:0000259" key="4">
    <source>
        <dbReference type="SMART" id="SM00363"/>
    </source>
</evidence>
<dbReference type="KEGG" id="tpg:TPEGAU_0154"/>
<dbReference type="InterPro" id="IPR002942">
    <property type="entry name" value="S4_RNA-bd"/>
</dbReference>
<proteinExistence type="inferred from homology"/>
<name>A0AAU8PGA2_TREPG</name>
<dbReference type="Pfam" id="PF00849">
    <property type="entry name" value="PseudoU_synth_2"/>
    <property type="match status" value="1"/>
</dbReference>
<reference evidence="6" key="1">
    <citation type="journal article" date="2012" name="PLoS Negl. Trop. Dis.">
        <title>Whole genome sequences of three Treponema pallidum ssp. pertenue strains: yaws and syphilis treponemes differ in less than 0.2% of the genome sequence.</title>
        <authorList>
            <person name="Cejkova D."/>
            <person name="Zobanikova M."/>
            <person name="Chen L."/>
            <person name="Pospisilova P."/>
            <person name="Strouhal M."/>
            <person name="Qin X."/>
            <person name="Mikalova L."/>
            <person name="Norris S.J."/>
            <person name="Muzny D.M."/>
            <person name="Gibbs R.A."/>
            <person name="Fulton L.L."/>
            <person name="Sodergren E."/>
            <person name="Weinstock G.M."/>
            <person name="Smajs D."/>
        </authorList>
    </citation>
    <scope>NUCLEOTIDE SEQUENCE [LARGE SCALE GENOMIC DNA]</scope>
    <source>
        <strain evidence="6">Gauthier</strain>
    </source>
</reference>
<evidence type="ECO:0000256" key="1">
    <source>
        <dbReference type="ARBA" id="ARBA00010876"/>
    </source>
</evidence>
<sequence>MCAILGRLYPPWAVVSYWERRGGRLGGATGIRHGDAPCMKVGVRRVKRWVSSNVPHTVHMDVVPPVSTVRPHGGAAVECFRCTKNDAGRRVDRVLRILLPACPRVGVYAALRRTAIRLNGRPVQPAKRVQVGDVLSLPESLCRARAASSRLSKMPGTPKLRVLPSVVFKTQDLLFFHKPAGLCVHGPRSLDAWVRGQGRAHVPPALSFRPGPLHRLDRGTEGLIAFSRSLRGAQWFSAALQQHTLRKFYLAITAAPARTAAAARTLVRPGEVTHVQTVLHSCDSALVLRVIVPVTGKKHQIRRYCAAQGFPLVGDRTYGGASQHGNARYTRFFLLAWCVRFPSSRLQALPAQVWTTPSPAFMRVLTSFPPDSLARARACVDALDGALGTDATCPQDTAVCTPEG</sequence>
<gene>
    <name evidence="5" type="primary">rluA1</name>
    <name evidence="5" type="ordered locus">TPEGAU_0154</name>
</gene>
<dbReference type="InterPro" id="IPR020103">
    <property type="entry name" value="PsdUridine_synth_cat_dom_sf"/>
</dbReference>
<dbReference type="CDD" id="cd02869">
    <property type="entry name" value="PseudoU_synth_RluA_like"/>
    <property type="match status" value="1"/>
</dbReference>
<dbReference type="GO" id="GO:0120159">
    <property type="term" value="F:rRNA pseudouridine synthase activity"/>
    <property type="evidence" value="ECO:0007669"/>
    <property type="project" value="UniProtKB-ARBA"/>
</dbReference>
<evidence type="ECO:0000256" key="2">
    <source>
        <dbReference type="ARBA" id="ARBA00023235"/>
    </source>
</evidence>
<protein>
    <submittedName>
        <fullName evidence="5">Pseudouridylate synthase</fullName>
        <ecNumber evidence="5">4.2.1.70</ecNumber>
    </submittedName>
</protein>
<evidence type="ECO:0000313" key="5">
    <source>
        <dbReference type="EMBL" id="AEZ59417.1"/>
    </source>
</evidence>
<dbReference type="EC" id="4.2.1.70" evidence="5"/>
<dbReference type="GO" id="GO:0004730">
    <property type="term" value="F:pseudouridylate synthase activity"/>
    <property type="evidence" value="ECO:0007669"/>
    <property type="project" value="UniProtKB-EC"/>
</dbReference>
<dbReference type="Gene3D" id="3.30.2350.10">
    <property type="entry name" value="Pseudouridine synthase"/>
    <property type="match status" value="1"/>
</dbReference>
<dbReference type="GO" id="GO:0003723">
    <property type="term" value="F:RNA binding"/>
    <property type="evidence" value="ECO:0007669"/>
    <property type="project" value="UniProtKB-KW"/>
</dbReference>
<comment type="similarity">
    <text evidence="1">Belongs to the pseudouridine synthase RluA family.</text>
</comment>
<dbReference type="GeneID" id="93875947"/>
<dbReference type="RefSeq" id="WP_014342305.1">
    <property type="nucleotide sequence ID" value="NC_016843.1"/>
</dbReference>
<organism evidence="5 6">
    <name type="scientific">Treponema pallidum subsp. pertenue (strain Gauthier)</name>
    <dbReference type="NCBI Taxonomy" id="491080"/>
    <lineage>
        <taxon>Bacteria</taxon>
        <taxon>Pseudomonadati</taxon>
        <taxon>Spirochaetota</taxon>
        <taxon>Spirochaetia</taxon>
        <taxon>Spirochaetales</taxon>
        <taxon>Treponemataceae</taxon>
        <taxon>Treponema</taxon>
    </lineage>
</organism>
<dbReference type="SUPFAM" id="SSF55120">
    <property type="entry name" value="Pseudouridine synthase"/>
    <property type="match status" value="1"/>
</dbReference>
<dbReference type="Gene3D" id="3.10.290.10">
    <property type="entry name" value="RNA-binding S4 domain"/>
    <property type="match status" value="1"/>
</dbReference>
<feature type="domain" description="RNA-binding S4" evidence="4">
    <location>
        <begin position="89"/>
        <end position="149"/>
    </location>
</feature>
<dbReference type="CDD" id="cd00165">
    <property type="entry name" value="S4"/>
    <property type="match status" value="1"/>
</dbReference>
<dbReference type="Pfam" id="PF01479">
    <property type="entry name" value="S4"/>
    <property type="match status" value="1"/>
</dbReference>
<dbReference type="Proteomes" id="UP000008192">
    <property type="component" value="Chromosome"/>
</dbReference>
<accession>A0AAU8PGA2</accession>
<dbReference type="PANTHER" id="PTHR21600">
    <property type="entry name" value="MITOCHONDRIAL RNA PSEUDOURIDINE SYNTHASE"/>
    <property type="match status" value="1"/>
</dbReference>
<dbReference type="InterPro" id="IPR050188">
    <property type="entry name" value="RluA_PseudoU_synthase"/>
</dbReference>
<keyword evidence="2" id="KW-0413">Isomerase</keyword>
<dbReference type="AlphaFoldDB" id="A0AAU8PGA2"/>
<keyword evidence="5" id="KW-0456">Lyase</keyword>
<dbReference type="InterPro" id="IPR036986">
    <property type="entry name" value="S4_RNA-bd_sf"/>
</dbReference>
<dbReference type="InterPro" id="IPR006145">
    <property type="entry name" value="PsdUridine_synth_RsuA/RluA"/>
</dbReference>